<evidence type="ECO:0000313" key="1">
    <source>
        <dbReference type="EMBL" id="CAF1929688.1"/>
    </source>
</evidence>
<name>A0A816KYZ3_BRANA</name>
<organism evidence="1">
    <name type="scientific">Brassica napus</name>
    <name type="common">Rape</name>
    <dbReference type="NCBI Taxonomy" id="3708"/>
    <lineage>
        <taxon>Eukaryota</taxon>
        <taxon>Viridiplantae</taxon>
        <taxon>Streptophyta</taxon>
        <taxon>Embryophyta</taxon>
        <taxon>Tracheophyta</taxon>
        <taxon>Spermatophyta</taxon>
        <taxon>Magnoliopsida</taxon>
        <taxon>eudicotyledons</taxon>
        <taxon>Gunneridae</taxon>
        <taxon>Pentapetalae</taxon>
        <taxon>rosids</taxon>
        <taxon>malvids</taxon>
        <taxon>Brassicales</taxon>
        <taxon>Brassicaceae</taxon>
        <taxon>Brassiceae</taxon>
        <taxon>Brassica</taxon>
    </lineage>
</organism>
<sequence length="41" mass="5111">MMFEELYKTQKFSLFEEKLLIVFLPILGFLKQLFRRPQIKF</sequence>
<reference evidence="1" key="1">
    <citation type="submission" date="2021-01" db="EMBL/GenBank/DDBJ databases">
        <authorList>
            <consortium name="Genoscope - CEA"/>
            <person name="William W."/>
        </authorList>
    </citation>
    <scope>NUCLEOTIDE SEQUENCE</scope>
</reference>
<dbReference type="Proteomes" id="UP001295469">
    <property type="component" value="Chromosome C05"/>
</dbReference>
<accession>A0A816KYZ3</accession>
<protein>
    <submittedName>
        <fullName evidence="1">(rape) hypothetical protein</fullName>
    </submittedName>
</protein>
<dbReference type="AlphaFoldDB" id="A0A816KYZ3"/>
<dbReference type="EMBL" id="HG994369">
    <property type="protein sequence ID" value="CAF1929688.1"/>
    <property type="molecule type" value="Genomic_DNA"/>
</dbReference>
<proteinExistence type="predicted"/>
<gene>
    <name evidence="1" type="ORF">DARMORV10_C05P34750.1</name>
</gene>